<sequence length="109" mass="12946">MEPKRQMWEALARHDPATPRWLVIYYAYAMRYVEDIRGSDCEEFRLEQWMNKAGLIQDFEYPIFYIGQRMCLGKEMTYIHGFGFTALEKLMQRVALAIILPSITIQCDL</sequence>
<dbReference type="SUPFAM" id="SSF48264">
    <property type="entry name" value="Cytochrome P450"/>
    <property type="match status" value="1"/>
</dbReference>
<dbReference type="HOGENOM" id="CLU_2188178_0_0_1"/>
<dbReference type="Gene3D" id="1.10.630.10">
    <property type="entry name" value="Cytochrome P450"/>
    <property type="match status" value="1"/>
</dbReference>
<evidence type="ECO:0000256" key="4">
    <source>
        <dbReference type="ARBA" id="ARBA00023004"/>
    </source>
</evidence>
<comment type="similarity">
    <text evidence="1">Belongs to the cytochrome P450 family.</text>
</comment>
<evidence type="ECO:0000313" key="5">
    <source>
        <dbReference type="EnsemblPlants" id="ONIVA01G39080.1"/>
    </source>
</evidence>
<dbReference type="GO" id="GO:0004497">
    <property type="term" value="F:monooxygenase activity"/>
    <property type="evidence" value="ECO:0007669"/>
    <property type="project" value="InterPro"/>
</dbReference>
<dbReference type="AlphaFoldDB" id="A0A0E0FUK1"/>
<dbReference type="STRING" id="4536.A0A0E0FUK1"/>
<dbReference type="GO" id="GO:0016705">
    <property type="term" value="F:oxidoreductase activity, acting on paired donors, with incorporation or reduction of molecular oxygen"/>
    <property type="evidence" value="ECO:0007669"/>
    <property type="project" value="InterPro"/>
</dbReference>
<organism evidence="5">
    <name type="scientific">Oryza nivara</name>
    <name type="common">Indian wild rice</name>
    <name type="synonym">Oryza sativa f. spontanea</name>
    <dbReference type="NCBI Taxonomy" id="4536"/>
    <lineage>
        <taxon>Eukaryota</taxon>
        <taxon>Viridiplantae</taxon>
        <taxon>Streptophyta</taxon>
        <taxon>Embryophyta</taxon>
        <taxon>Tracheophyta</taxon>
        <taxon>Spermatophyta</taxon>
        <taxon>Magnoliopsida</taxon>
        <taxon>Liliopsida</taxon>
        <taxon>Poales</taxon>
        <taxon>Poaceae</taxon>
        <taxon>BOP clade</taxon>
        <taxon>Oryzoideae</taxon>
        <taxon>Oryzeae</taxon>
        <taxon>Oryzinae</taxon>
        <taxon>Oryza</taxon>
    </lineage>
</organism>
<dbReference type="Proteomes" id="UP000006591">
    <property type="component" value="Chromosome 1"/>
</dbReference>
<dbReference type="InterPro" id="IPR036396">
    <property type="entry name" value="Cyt_P450_sf"/>
</dbReference>
<proteinExistence type="inferred from homology"/>
<accession>A0A0E0FUK1</accession>
<keyword evidence="2" id="KW-0479">Metal-binding</keyword>
<evidence type="ECO:0000256" key="2">
    <source>
        <dbReference type="ARBA" id="ARBA00022723"/>
    </source>
</evidence>
<reference evidence="5" key="1">
    <citation type="submission" date="2015-04" db="UniProtKB">
        <authorList>
            <consortium name="EnsemblPlants"/>
        </authorList>
    </citation>
    <scope>IDENTIFICATION</scope>
    <source>
        <strain evidence="5">SL10</strain>
    </source>
</reference>
<keyword evidence="3" id="KW-0560">Oxidoreductase</keyword>
<dbReference type="PANTHER" id="PTHR24296">
    <property type="entry name" value="CYTOCHROME P450"/>
    <property type="match status" value="1"/>
</dbReference>
<dbReference type="Gramene" id="ONIVA01G39080.1">
    <property type="protein sequence ID" value="ONIVA01G39080.1"/>
    <property type="gene ID" value="ONIVA01G39080"/>
</dbReference>
<evidence type="ECO:0000313" key="6">
    <source>
        <dbReference type="Proteomes" id="UP000006591"/>
    </source>
</evidence>
<evidence type="ECO:0000256" key="3">
    <source>
        <dbReference type="ARBA" id="ARBA00023002"/>
    </source>
</evidence>
<dbReference type="GO" id="GO:0020037">
    <property type="term" value="F:heme binding"/>
    <property type="evidence" value="ECO:0007669"/>
    <property type="project" value="InterPro"/>
</dbReference>
<keyword evidence="4" id="KW-0408">Iron</keyword>
<name>A0A0E0FUK1_ORYNI</name>
<evidence type="ECO:0008006" key="7">
    <source>
        <dbReference type="Google" id="ProtNLM"/>
    </source>
</evidence>
<dbReference type="EnsemblPlants" id="ONIVA01G39080.1">
    <property type="protein sequence ID" value="ONIVA01G39080.1"/>
    <property type="gene ID" value="ONIVA01G39080"/>
</dbReference>
<evidence type="ECO:0000256" key="1">
    <source>
        <dbReference type="ARBA" id="ARBA00010617"/>
    </source>
</evidence>
<protein>
    <recommendedName>
        <fullName evidence="7">Cytochrome P450</fullName>
    </recommendedName>
</protein>
<dbReference type="GO" id="GO:0005506">
    <property type="term" value="F:iron ion binding"/>
    <property type="evidence" value="ECO:0007669"/>
    <property type="project" value="InterPro"/>
</dbReference>
<keyword evidence="6" id="KW-1185">Reference proteome</keyword>
<reference evidence="5" key="2">
    <citation type="submission" date="2018-04" db="EMBL/GenBank/DDBJ databases">
        <title>OnivRS2 (Oryza nivara Reference Sequence Version 2).</title>
        <authorList>
            <person name="Zhang J."/>
            <person name="Kudrna D."/>
            <person name="Lee S."/>
            <person name="Talag J."/>
            <person name="Rajasekar S."/>
            <person name="Welchert J."/>
            <person name="Hsing Y.-I."/>
            <person name="Wing R.A."/>
        </authorList>
    </citation>
    <scope>NUCLEOTIDE SEQUENCE [LARGE SCALE GENOMIC DNA]</scope>
</reference>